<dbReference type="GeneID" id="37031929"/>
<name>A0A316VZR7_9BASI</name>
<accession>A0A316VZR7</accession>
<dbReference type="Proteomes" id="UP000245783">
    <property type="component" value="Unassembled WGS sequence"/>
</dbReference>
<dbReference type="EMBL" id="KZ819374">
    <property type="protein sequence ID" value="PWN42972.1"/>
    <property type="molecule type" value="Genomic_DNA"/>
</dbReference>
<dbReference type="InParanoid" id="A0A316VZR7"/>
<protein>
    <submittedName>
        <fullName evidence="1">Uncharacterized protein</fullName>
    </submittedName>
</protein>
<dbReference type="RefSeq" id="XP_025370132.1">
    <property type="nucleotide sequence ID" value="XM_025510059.1"/>
</dbReference>
<evidence type="ECO:0000313" key="1">
    <source>
        <dbReference type="EMBL" id="PWN42972.1"/>
    </source>
</evidence>
<evidence type="ECO:0000313" key="2">
    <source>
        <dbReference type="Proteomes" id="UP000245783"/>
    </source>
</evidence>
<sequence length="70" mass="7788">MLCAAAAGCWLARARARARSISLAPLLRYRYSRDERVPQVLYTVHTRGTGERDQLDALLLQASDGRISLS</sequence>
<organism evidence="1 2">
    <name type="scientific">Ceraceosorus guamensis</name>
    <dbReference type="NCBI Taxonomy" id="1522189"/>
    <lineage>
        <taxon>Eukaryota</taxon>
        <taxon>Fungi</taxon>
        <taxon>Dikarya</taxon>
        <taxon>Basidiomycota</taxon>
        <taxon>Ustilaginomycotina</taxon>
        <taxon>Exobasidiomycetes</taxon>
        <taxon>Ceraceosorales</taxon>
        <taxon>Ceraceosoraceae</taxon>
        <taxon>Ceraceosorus</taxon>
    </lineage>
</organism>
<reference evidence="1 2" key="1">
    <citation type="journal article" date="2018" name="Mol. Biol. Evol.">
        <title>Broad Genomic Sampling Reveals a Smut Pathogenic Ancestry of the Fungal Clade Ustilaginomycotina.</title>
        <authorList>
            <person name="Kijpornyongpan T."/>
            <person name="Mondo S.J."/>
            <person name="Barry K."/>
            <person name="Sandor L."/>
            <person name="Lee J."/>
            <person name="Lipzen A."/>
            <person name="Pangilinan J."/>
            <person name="LaButti K."/>
            <person name="Hainaut M."/>
            <person name="Henrissat B."/>
            <person name="Grigoriev I.V."/>
            <person name="Spatafora J.W."/>
            <person name="Aime M.C."/>
        </authorList>
    </citation>
    <scope>NUCLEOTIDE SEQUENCE [LARGE SCALE GENOMIC DNA]</scope>
    <source>
        <strain evidence="1 2">MCA 4658</strain>
    </source>
</reference>
<proteinExistence type="predicted"/>
<gene>
    <name evidence="1" type="ORF">IE81DRAFT_107623</name>
</gene>
<keyword evidence="2" id="KW-1185">Reference proteome</keyword>
<dbReference type="AlphaFoldDB" id="A0A316VZR7"/>